<dbReference type="PIRSF" id="PIRSF005901">
    <property type="entry name" value="EF-P"/>
    <property type="match status" value="1"/>
</dbReference>
<dbReference type="EMBL" id="PEZP01000004">
    <property type="protein sequence ID" value="PIT98497.1"/>
    <property type="molecule type" value="Genomic_DNA"/>
</dbReference>
<feature type="domain" description="Translation elongation factor P/YeiP central" evidence="11">
    <location>
        <begin position="67"/>
        <end position="121"/>
    </location>
</feature>
<comment type="subcellular location">
    <subcellularLocation>
        <location evidence="1 7">Cytoplasm</location>
    </subcellularLocation>
</comment>
<accession>A0A2M6X0G5</accession>
<dbReference type="AlphaFoldDB" id="A0A2M6X0G5"/>
<dbReference type="HAMAP" id="MF_00141">
    <property type="entry name" value="EF_P"/>
    <property type="match status" value="1"/>
</dbReference>
<comment type="pathway">
    <text evidence="2 7">Protein biosynthesis; polypeptide chain elongation.</text>
</comment>
<evidence type="ECO:0000259" key="11">
    <source>
        <dbReference type="SMART" id="SM01185"/>
    </source>
</evidence>
<dbReference type="SUPFAM" id="SSF50249">
    <property type="entry name" value="Nucleic acid-binding proteins"/>
    <property type="match status" value="2"/>
</dbReference>
<reference evidence="13" key="1">
    <citation type="submission" date="2017-09" db="EMBL/GenBank/DDBJ databases">
        <title>Depth-based differentiation of microbial function through sediment-hosted aquifers and enrichment of novel symbionts in the deep terrestrial subsurface.</title>
        <authorList>
            <person name="Probst A.J."/>
            <person name="Ladd B."/>
            <person name="Jarett J.K."/>
            <person name="Geller-Mcgrath D.E."/>
            <person name="Sieber C.M.K."/>
            <person name="Emerson J.B."/>
            <person name="Anantharaman K."/>
            <person name="Thomas B.C."/>
            <person name="Malmstrom R."/>
            <person name="Stieglmeier M."/>
            <person name="Klingl A."/>
            <person name="Woyke T."/>
            <person name="Ryan C.M."/>
            <person name="Banfield J.F."/>
        </authorList>
    </citation>
    <scope>NUCLEOTIDE SEQUENCE [LARGE SCALE GENOMIC DNA]</scope>
</reference>
<gene>
    <name evidence="7 12" type="primary">efp</name>
    <name evidence="12" type="ORF">COT71_00415</name>
</gene>
<dbReference type="InterPro" id="IPR001059">
    <property type="entry name" value="Transl_elong_P/YeiP_cen"/>
</dbReference>
<feature type="domain" description="Elongation factor P C-terminal" evidence="10">
    <location>
        <begin position="129"/>
        <end position="184"/>
    </location>
</feature>
<evidence type="ECO:0000256" key="2">
    <source>
        <dbReference type="ARBA" id="ARBA00004815"/>
    </source>
</evidence>
<dbReference type="NCBIfam" id="TIGR00038">
    <property type="entry name" value="efp"/>
    <property type="match status" value="1"/>
</dbReference>
<dbReference type="Pfam" id="PF01132">
    <property type="entry name" value="EFP"/>
    <property type="match status" value="1"/>
</dbReference>
<dbReference type="GO" id="GO:0003746">
    <property type="term" value="F:translation elongation factor activity"/>
    <property type="evidence" value="ECO:0007669"/>
    <property type="project" value="UniProtKB-UniRule"/>
</dbReference>
<dbReference type="SMART" id="SM01185">
    <property type="entry name" value="EFP"/>
    <property type="match status" value="1"/>
</dbReference>
<proteinExistence type="inferred from homology"/>
<sequence>MLGMTDIKKGKVIVLDGEPFAVTSAEFLRKQKRRPVVRSVLRHLVTGQTREHTFMQSDKVAEADVESVPFQFLFREGEQFTFMNQTTFEQVELSAATVGEAALYLLEGQEAQLVLFDGKPVAVELPIKIERKVVMAPPGVRGDTSSNVMKEVEIEGGAMVKAPLFIKKGDTIVIDTRTGAYAARA</sequence>
<dbReference type="GO" id="GO:0005829">
    <property type="term" value="C:cytosol"/>
    <property type="evidence" value="ECO:0007669"/>
    <property type="project" value="UniProtKB-ARBA"/>
</dbReference>
<evidence type="ECO:0000259" key="10">
    <source>
        <dbReference type="SMART" id="SM00841"/>
    </source>
</evidence>
<dbReference type="SUPFAM" id="SSF50104">
    <property type="entry name" value="Translation proteins SH3-like domain"/>
    <property type="match status" value="1"/>
</dbReference>
<dbReference type="PANTHER" id="PTHR30053:SF12">
    <property type="entry name" value="ELONGATION FACTOR P (EF-P) FAMILY PROTEIN"/>
    <property type="match status" value="1"/>
</dbReference>
<evidence type="ECO:0000256" key="7">
    <source>
        <dbReference type="HAMAP-Rule" id="MF_00141"/>
    </source>
</evidence>
<keyword evidence="5 7" id="KW-0251">Elongation factor</keyword>
<evidence type="ECO:0000256" key="9">
    <source>
        <dbReference type="RuleBase" id="RU004389"/>
    </source>
</evidence>
<comment type="similarity">
    <text evidence="3 7 9">Belongs to the elongation factor P family.</text>
</comment>
<protein>
    <recommendedName>
        <fullName evidence="7 8">Elongation factor P</fullName>
        <shortName evidence="7">EF-P</shortName>
    </recommendedName>
</protein>
<dbReference type="PANTHER" id="PTHR30053">
    <property type="entry name" value="ELONGATION FACTOR P"/>
    <property type="match status" value="1"/>
</dbReference>
<name>A0A2M6X0G5_9BACT</name>
<evidence type="ECO:0000256" key="6">
    <source>
        <dbReference type="ARBA" id="ARBA00022917"/>
    </source>
</evidence>
<comment type="function">
    <text evidence="7">Involved in peptide bond synthesis. Stimulates efficient translation and peptide-bond synthesis on native or reconstituted 70S ribosomes in vitro. Probably functions indirectly by altering the affinity of the ribosome for aminoacyl-tRNA, thus increasing their reactivity as acceptors for peptidyl transferase.</text>
</comment>
<dbReference type="SMART" id="SM00841">
    <property type="entry name" value="Elong-fact-P_C"/>
    <property type="match status" value="1"/>
</dbReference>
<dbReference type="CDD" id="cd05794">
    <property type="entry name" value="S1_EF-P_repeat_2"/>
    <property type="match status" value="1"/>
</dbReference>
<keyword evidence="6 7" id="KW-0648">Protein biosynthesis</keyword>
<dbReference type="Pfam" id="PF09285">
    <property type="entry name" value="Elong-fact-P_C"/>
    <property type="match status" value="1"/>
</dbReference>
<dbReference type="InterPro" id="IPR012340">
    <property type="entry name" value="NA-bd_OB-fold"/>
</dbReference>
<dbReference type="InterPro" id="IPR020599">
    <property type="entry name" value="Transl_elong_fac_P/YeiP"/>
</dbReference>
<evidence type="ECO:0000313" key="13">
    <source>
        <dbReference type="Proteomes" id="UP000230731"/>
    </source>
</evidence>
<dbReference type="InterPro" id="IPR013185">
    <property type="entry name" value="Transl_elong_KOW-like"/>
</dbReference>
<dbReference type="NCBIfam" id="NF001810">
    <property type="entry name" value="PRK00529.1"/>
    <property type="match status" value="1"/>
</dbReference>
<dbReference type="Gene3D" id="2.30.30.30">
    <property type="match status" value="1"/>
</dbReference>
<dbReference type="FunFam" id="2.40.50.140:FF:000004">
    <property type="entry name" value="Elongation factor P"/>
    <property type="match status" value="1"/>
</dbReference>
<dbReference type="FunFam" id="2.40.50.140:FF:000009">
    <property type="entry name" value="Elongation factor P"/>
    <property type="match status" value="1"/>
</dbReference>
<dbReference type="InterPro" id="IPR015365">
    <property type="entry name" value="Elong-fact-P_C"/>
</dbReference>
<dbReference type="UniPathway" id="UPA00345"/>
<dbReference type="GO" id="GO:0043043">
    <property type="term" value="P:peptide biosynthetic process"/>
    <property type="evidence" value="ECO:0007669"/>
    <property type="project" value="InterPro"/>
</dbReference>
<evidence type="ECO:0000256" key="1">
    <source>
        <dbReference type="ARBA" id="ARBA00004496"/>
    </source>
</evidence>
<organism evidence="12 13">
    <name type="scientific">Candidatus Andersenbacteria bacterium CG10_big_fil_rev_8_21_14_0_10_54_11</name>
    <dbReference type="NCBI Taxonomy" id="1974485"/>
    <lineage>
        <taxon>Bacteria</taxon>
        <taxon>Candidatus Anderseniibacteriota</taxon>
    </lineage>
</organism>
<dbReference type="InterPro" id="IPR008991">
    <property type="entry name" value="Translation_prot_SH3-like_sf"/>
</dbReference>
<dbReference type="CDD" id="cd04470">
    <property type="entry name" value="S1_EF-P_repeat_1"/>
    <property type="match status" value="1"/>
</dbReference>
<dbReference type="InterPro" id="IPR014722">
    <property type="entry name" value="Rib_uL2_dom2"/>
</dbReference>
<evidence type="ECO:0000256" key="3">
    <source>
        <dbReference type="ARBA" id="ARBA00009479"/>
    </source>
</evidence>
<keyword evidence="4 7" id="KW-0963">Cytoplasm</keyword>
<evidence type="ECO:0000256" key="5">
    <source>
        <dbReference type="ARBA" id="ARBA00022768"/>
    </source>
</evidence>
<evidence type="ECO:0000256" key="4">
    <source>
        <dbReference type="ARBA" id="ARBA00022490"/>
    </source>
</evidence>
<evidence type="ECO:0000313" key="12">
    <source>
        <dbReference type="EMBL" id="PIT98497.1"/>
    </source>
</evidence>
<dbReference type="InterPro" id="IPR011768">
    <property type="entry name" value="Transl_elongation_fac_P"/>
</dbReference>
<comment type="caution">
    <text evidence="12">The sequence shown here is derived from an EMBL/GenBank/DDBJ whole genome shotgun (WGS) entry which is preliminary data.</text>
</comment>
<evidence type="ECO:0000256" key="8">
    <source>
        <dbReference type="NCBIfam" id="TIGR00038"/>
    </source>
</evidence>
<dbReference type="Gene3D" id="2.40.50.140">
    <property type="entry name" value="Nucleic acid-binding proteins"/>
    <property type="match status" value="2"/>
</dbReference>
<dbReference type="Proteomes" id="UP000230731">
    <property type="component" value="Unassembled WGS sequence"/>
</dbReference>
<dbReference type="Pfam" id="PF08207">
    <property type="entry name" value="EFP_N"/>
    <property type="match status" value="1"/>
</dbReference>